<dbReference type="HOGENOM" id="CLU_1173369_0_0_2"/>
<dbReference type="STRING" id="453591.Igni_0212"/>
<keyword evidence="2" id="KW-1185">Reference proteome</keyword>
<name>A8A8Z4_IGNH4</name>
<organism evidence="1 2">
    <name type="scientific">Ignicoccus hospitalis (strain KIN4/I / DSM 18386 / JCM 14125)</name>
    <dbReference type="NCBI Taxonomy" id="453591"/>
    <lineage>
        <taxon>Archaea</taxon>
        <taxon>Thermoproteota</taxon>
        <taxon>Thermoprotei</taxon>
        <taxon>Desulfurococcales</taxon>
        <taxon>Desulfurococcaceae</taxon>
        <taxon>Ignicoccus</taxon>
    </lineage>
</organism>
<proteinExistence type="predicted"/>
<dbReference type="EMBL" id="CP000816">
    <property type="protein sequence ID" value="ABU81396.1"/>
    <property type="molecule type" value="Genomic_DNA"/>
</dbReference>
<dbReference type="OrthoDB" id="380679at2157"/>
<dbReference type="RefSeq" id="WP_011998248.1">
    <property type="nucleotide sequence ID" value="NC_009776.1"/>
</dbReference>
<dbReference type="KEGG" id="iho:Igni_0212"/>
<gene>
    <name evidence="1" type="ordered locus">Igni_0212</name>
</gene>
<dbReference type="GeneID" id="5562117"/>
<evidence type="ECO:0000313" key="1">
    <source>
        <dbReference type="EMBL" id="ABU81396.1"/>
    </source>
</evidence>
<reference evidence="1 2" key="1">
    <citation type="journal article" date="2008" name="Genome Biol.">
        <title>A genomic analysis of the archaeal system Ignicoccus hospitalis-Nanoarchaeum equitans.</title>
        <authorList>
            <person name="Podar M."/>
            <person name="Anderson I."/>
            <person name="Makarova K.S."/>
            <person name="Elkins J.G."/>
            <person name="Ivanova N."/>
            <person name="Wall M.A."/>
            <person name="Lykidis A."/>
            <person name="Mavromatis K."/>
            <person name="Sun H."/>
            <person name="Hudson M.E."/>
            <person name="Chen W."/>
            <person name="Deciu C."/>
            <person name="Hutchison D."/>
            <person name="Eads J.R."/>
            <person name="Anderson A."/>
            <person name="Fernandes F."/>
            <person name="Szeto E."/>
            <person name="Lapidus A."/>
            <person name="Kyrpides N.C."/>
            <person name="Saier M.H.Jr."/>
            <person name="Richardson P.M."/>
            <person name="Rachel R."/>
            <person name="Huber H."/>
            <person name="Eisen J.A."/>
            <person name="Koonin E.V."/>
            <person name="Keller M."/>
            <person name="Stetter K.O."/>
        </authorList>
    </citation>
    <scope>NUCLEOTIDE SEQUENCE [LARGE SCALE GENOMIC DNA]</scope>
    <source>
        <strain evidence="2">KIN4/I / DSM 18386 / JCM 14125</strain>
    </source>
</reference>
<dbReference type="Proteomes" id="UP000000262">
    <property type="component" value="Chromosome"/>
</dbReference>
<sequence>MSLKVIAGQITYIERLYIYHYVPGAHALWISLDSWEPPESPLEFLRGEGRQLSVEEIVKRALKYSTKTLVFDGPLPYEVAEELLRRGFRVAVRYDAPLELPKGASLLMQTSSPEDLRAQLKAYDDVHLEVYPTNLEALEEAPKDLPVHLFSWPDYLKVEKMGFYYVYNHTQPYREDTKCPRCGTPNAVRENDTLLGWDGPRCRRCGFRLHYHAEETPEVPRVIREWLSWRFSVPVL</sequence>
<dbReference type="eggNOG" id="arCOG00946">
    <property type="taxonomic scope" value="Archaea"/>
</dbReference>
<protein>
    <submittedName>
        <fullName evidence="1">Uncharacterized protein</fullName>
    </submittedName>
</protein>
<evidence type="ECO:0000313" key="2">
    <source>
        <dbReference type="Proteomes" id="UP000000262"/>
    </source>
</evidence>
<dbReference type="AlphaFoldDB" id="A8A8Z4"/>
<accession>A8A8Z4</accession>